<organism evidence="4 5">
    <name type="scientific">Thyridium curvatum</name>
    <dbReference type="NCBI Taxonomy" id="1093900"/>
    <lineage>
        <taxon>Eukaryota</taxon>
        <taxon>Fungi</taxon>
        <taxon>Dikarya</taxon>
        <taxon>Ascomycota</taxon>
        <taxon>Pezizomycotina</taxon>
        <taxon>Sordariomycetes</taxon>
        <taxon>Sordariomycetidae</taxon>
        <taxon>Thyridiales</taxon>
        <taxon>Thyridiaceae</taxon>
        <taxon>Thyridium</taxon>
    </lineage>
</organism>
<keyword evidence="1" id="KW-0560">Oxidoreductase</keyword>
<dbReference type="Gene3D" id="3.40.50.720">
    <property type="entry name" value="NAD(P)-binding Rossmann-like Domain"/>
    <property type="match status" value="1"/>
</dbReference>
<comment type="similarity">
    <text evidence="2">Belongs to the NAD(P)-dependent epimerase/dehydratase family. Dihydroflavonol-4-reductase subfamily.</text>
</comment>
<dbReference type="PANTHER" id="PTHR10366">
    <property type="entry name" value="NAD DEPENDENT EPIMERASE/DEHYDRATASE"/>
    <property type="match status" value="1"/>
</dbReference>
<evidence type="ECO:0000313" key="5">
    <source>
        <dbReference type="Proteomes" id="UP000319257"/>
    </source>
</evidence>
<keyword evidence="5" id="KW-1185">Reference proteome</keyword>
<dbReference type="GeneID" id="41974280"/>
<dbReference type="Proteomes" id="UP000319257">
    <property type="component" value="Unassembled WGS sequence"/>
</dbReference>
<evidence type="ECO:0000259" key="3">
    <source>
        <dbReference type="Pfam" id="PF01370"/>
    </source>
</evidence>
<dbReference type="InterPro" id="IPR001509">
    <property type="entry name" value="Epimerase_deHydtase"/>
</dbReference>
<dbReference type="EMBL" id="SKBQ01000040">
    <property type="protein sequence ID" value="TPX12421.1"/>
    <property type="molecule type" value="Genomic_DNA"/>
</dbReference>
<evidence type="ECO:0000256" key="2">
    <source>
        <dbReference type="ARBA" id="ARBA00023445"/>
    </source>
</evidence>
<evidence type="ECO:0000256" key="1">
    <source>
        <dbReference type="ARBA" id="ARBA00023002"/>
    </source>
</evidence>
<gene>
    <name evidence="4" type="ORF">E0L32_006833</name>
</gene>
<reference evidence="4 5" key="1">
    <citation type="submission" date="2019-06" db="EMBL/GenBank/DDBJ databases">
        <title>Draft genome sequence of the filamentous fungus Phialemoniopsis curvata isolated from diesel fuel.</title>
        <authorList>
            <person name="Varaljay V.A."/>
            <person name="Lyon W.J."/>
            <person name="Crouch A.L."/>
            <person name="Drake C.E."/>
            <person name="Hollomon J.M."/>
            <person name="Nadeau L.J."/>
            <person name="Nunn H.S."/>
            <person name="Stevenson B.S."/>
            <person name="Bojanowski C.L."/>
            <person name="Crookes-Goodson W.J."/>
        </authorList>
    </citation>
    <scope>NUCLEOTIDE SEQUENCE [LARGE SCALE GENOMIC DNA]</scope>
    <source>
        <strain evidence="4 5">D216</strain>
    </source>
</reference>
<protein>
    <recommendedName>
        <fullName evidence="3">NAD-dependent epimerase/dehydratase domain-containing protein</fullName>
    </recommendedName>
</protein>
<dbReference type="SUPFAM" id="SSF51735">
    <property type="entry name" value="NAD(P)-binding Rossmann-fold domains"/>
    <property type="match status" value="1"/>
</dbReference>
<dbReference type="AlphaFoldDB" id="A0A507B5W9"/>
<name>A0A507B5W9_9PEZI</name>
<comment type="caution">
    <text evidence="4">The sequence shown here is derived from an EMBL/GenBank/DDBJ whole genome shotgun (WGS) entry which is preliminary data.</text>
</comment>
<feature type="domain" description="NAD-dependent epimerase/dehydratase" evidence="3">
    <location>
        <begin position="37"/>
        <end position="164"/>
    </location>
</feature>
<accession>A0A507B5W9</accession>
<dbReference type="Pfam" id="PF01370">
    <property type="entry name" value="Epimerase"/>
    <property type="match status" value="1"/>
</dbReference>
<dbReference type="PANTHER" id="PTHR10366:SF564">
    <property type="entry name" value="STEROL-4-ALPHA-CARBOXYLATE 3-DEHYDROGENASE, DECARBOXYLATING"/>
    <property type="match status" value="1"/>
</dbReference>
<dbReference type="InterPro" id="IPR036291">
    <property type="entry name" value="NAD(P)-bd_dom_sf"/>
</dbReference>
<evidence type="ECO:0000313" key="4">
    <source>
        <dbReference type="EMBL" id="TPX12421.1"/>
    </source>
</evidence>
<sequence>MEIPDWREVDGLSSDLAILDFKIFEMGSQIPSQGGKVLLTGGSGFIASHVLDTLLDHGFKVVVTVRSEEKGRKLLESLEGPLKQAVSFAVVPDIAVEHAFDQAIQSDPPFDFVVHTASPCHNNVQDPYRDMLDPAIRGTSGMLMSIKEYSPTVKRVVITSSAAAILNPPNHAKLYDETMWPDIDLNRPNPAPDMFYKASKVGQCQNFPNIAGRSLLARPQVLAERAAWDFVQNEKPNFDLVTINGTFTFGPVQRQLRSSAGINLSNRPIVDMVLGRMKDKIAPTAPVYTYVDVEDVALAHVRSLIVPEAGNNRFYIVGGHWSTKRVADIIRESHPELKEMLPPDDSADDLPDDVYQFDNTKSRKILGLEYKGLKESVVPTVESILRLQKLEASEAA</sequence>
<dbReference type="GO" id="GO:0016616">
    <property type="term" value="F:oxidoreductase activity, acting on the CH-OH group of donors, NAD or NADP as acceptor"/>
    <property type="evidence" value="ECO:0007669"/>
    <property type="project" value="TreeGrafter"/>
</dbReference>
<dbReference type="InterPro" id="IPR050425">
    <property type="entry name" value="NAD(P)_dehydrat-like"/>
</dbReference>
<dbReference type="OrthoDB" id="2735536at2759"/>
<proteinExistence type="inferred from homology"/>
<dbReference type="RefSeq" id="XP_030994132.1">
    <property type="nucleotide sequence ID" value="XM_031141509.1"/>
</dbReference>
<dbReference type="InParanoid" id="A0A507B5W9"/>
<dbReference type="STRING" id="1093900.A0A507B5W9"/>